<comment type="similarity">
    <text evidence="1">Belongs to the FGGY kinase family.</text>
</comment>
<organism evidence="6 7">
    <name type="scientific">Oikopleura dioica</name>
    <name type="common">Tunicate</name>
    <dbReference type="NCBI Taxonomy" id="34765"/>
    <lineage>
        <taxon>Eukaryota</taxon>
        <taxon>Metazoa</taxon>
        <taxon>Chordata</taxon>
        <taxon>Tunicata</taxon>
        <taxon>Appendicularia</taxon>
        <taxon>Copelata</taxon>
        <taxon>Oikopleuridae</taxon>
        <taxon>Oikopleura</taxon>
    </lineage>
</organism>
<dbReference type="Proteomes" id="UP001158576">
    <property type="component" value="Chromosome 2"/>
</dbReference>
<name>A0ABN7T1F4_OIKDI</name>
<evidence type="ECO:0000256" key="2">
    <source>
        <dbReference type="ARBA" id="ARBA00022679"/>
    </source>
</evidence>
<dbReference type="InterPro" id="IPR018485">
    <property type="entry name" value="FGGY_C"/>
</dbReference>
<dbReference type="PIRSF" id="PIRSF000538">
    <property type="entry name" value="GlpK"/>
    <property type="match status" value="1"/>
</dbReference>
<gene>
    <name evidence="6" type="ORF">OKIOD_LOCUS14392</name>
</gene>
<evidence type="ECO:0000313" key="6">
    <source>
        <dbReference type="EMBL" id="CAG5111306.1"/>
    </source>
</evidence>
<dbReference type="SUPFAM" id="SSF53067">
    <property type="entry name" value="Actin-like ATPase domain"/>
    <property type="match status" value="2"/>
</dbReference>
<dbReference type="InterPro" id="IPR000577">
    <property type="entry name" value="Carb_kinase_FGGY"/>
</dbReference>
<evidence type="ECO:0000256" key="1">
    <source>
        <dbReference type="ARBA" id="ARBA00009156"/>
    </source>
</evidence>
<dbReference type="Gene3D" id="1.20.58.2240">
    <property type="match status" value="1"/>
</dbReference>
<keyword evidence="2" id="KW-0808">Transferase</keyword>
<proteinExistence type="inferred from homology"/>
<evidence type="ECO:0000259" key="4">
    <source>
        <dbReference type="Pfam" id="PF00370"/>
    </source>
</evidence>
<evidence type="ECO:0000256" key="3">
    <source>
        <dbReference type="ARBA" id="ARBA00022777"/>
    </source>
</evidence>
<dbReference type="InterPro" id="IPR043129">
    <property type="entry name" value="ATPase_NBD"/>
</dbReference>
<keyword evidence="7" id="KW-1185">Reference proteome</keyword>
<dbReference type="PANTHER" id="PTHR43435">
    <property type="entry name" value="RIBULOKINASE"/>
    <property type="match status" value="1"/>
</dbReference>
<evidence type="ECO:0000313" key="7">
    <source>
        <dbReference type="Proteomes" id="UP001158576"/>
    </source>
</evidence>
<sequence>MSGVEVSLGVDVGTGSVRCAAFDMTGKQHGEAFTSPIRISSPAPQFYQQSTKDIMANIESVIKQTLSSASLNVTGIGFAATCSLVFLDENFDGVSVHPDDPDSEEDIIVWMDHRAENETSKLNDLEAKAHDFVGGRFSPEMELPKLKWVKEKLPTTWEKTKHVFDLADFLSFKASLVQARSVCTLVCKWGWLAEMQDWEEKLLVDFGLEDLKSKTQGVVKLPGEAIGHISEAFSKSTGLDKNVSVSASLIDAHSGALGVLQASVDSSSSSCRLALIAGTSNCHMMLIPECKFVPGVWGPYESAILPGEFLLEGGQTSAGSTIDWLVNLTKSTFAELESKAQNLPALTDVLCIPDFHGNRSPLANPLIRGSFHNLAIHSAAEELFLSIIQGLAMGTRMIIEQIENKSEVIVNELVLTGRLARSKLFQRVHADVTGKPVVVVDTDNGVLLGAAMLGATARGTFDSLKAAQRAMSPKGTLVAPDFTLQEFYSEKFEKFKRALSTRF</sequence>
<dbReference type="Pfam" id="PF02782">
    <property type="entry name" value="FGGY_C"/>
    <property type="match status" value="1"/>
</dbReference>
<feature type="domain" description="Carbohydrate kinase FGGY C-terminal" evidence="5">
    <location>
        <begin position="273"/>
        <end position="457"/>
    </location>
</feature>
<dbReference type="PANTHER" id="PTHR43435:SF4">
    <property type="entry name" value="FGGY CARBOHYDRATE KINASE DOMAIN-CONTAINING PROTEIN"/>
    <property type="match status" value="1"/>
</dbReference>
<dbReference type="Pfam" id="PF00370">
    <property type="entry name" value="FGGY_N"/>
    <property type="match status" value="1"/>
</dbReference>
<feature type="domain" description="Carbohydrate kinase FGGY N-terminal" evidence="4">
    <location>
        <begin position="7"/>
        <end position="258"/>
    </location>
</feature>
<dbReference type="EMBL" id="OU015567">
    <property type="protein sequence ID" value="CAG5111306.1"/>
    <property type="molecule type" value="Genomic_DNA"/>
</dbReference>
<dbReference type="Gene3D" id="3.30.420.40">
    <property type="match status" value="1"/>
</dbReference>
<accession>A0ABN7T1F4</accession>
<evidence type="ECO:0000259" key="5">
    <source>
        <dbReference type="Pfam" id="PF02782"/>
    </source>
</evidence>
<reference evidence="6 7" key="1">
    <citation type="submission" date="2021-04" db="EMBL/GenBank/DDBJ databases">
        <authorList>
            <person name="Bliznina A."/>
        </authorList>
    </citation>
    <scope>NUCLEOTIDE SEQUENCE [LARGE SCALE GENOMIC DNA]</scope>
</reference>
<protein>
    <submittedName>
        <fullName evidence="6">Oidioi.mRNA.OKI2018_I69.chr2.g5627.t1.cds</fullName>
    </submittedName>
</protein>
<dbReference type="InterPro" id="IPR018484">
    <property type="entry name" value="FGGY_N"/>
</dbReference>
<keyword evidence="3" id="KW-0418">Kinase</keyword>